<accession>A0A2J6SNF7</accession>
<dbReference type="PROSITE" id="PS50097">
    <property type="entry name" value="BTB"/>
    <property type="match status" value="1"/>
</dbReference>
<feature type="domain" description="BTB" evidence="1">
    <location>
        <begin position="24"/>
        <end position="97"/>
    </location>
</feature>
<dbReference type="Proteomes" id="UP000235371">
    <property type="component" value="Unassembled WGS sequence"/>
</dbReference>
<reference evidence="2 3" key="1">
    <citation type="submission" date="2016-04" db="EMBL/GenBank/DDBJ databases">
        <title>A degradative enzymes factory behind the ericoid mycorrhizal symbiosis.</title>
        <authorList>
            <consortium name="DOE Joint Genome Institute"/>
            <person name="Martino E."/>
            <person name="Morin E."/>
            <person name="Grelet G."/>
            <person name="Kuo A."/>
            <person name="Kohler A."/>
            <person name="Daghino S."/>
            <person name="Barry K."/>
            <person name="Choi C."/>
            <person name="Cichocki N."/>
            <person name="Clum A."/>
            <person name="Copeland A."/>
            <person name="Hainaut M."/>
            <person name="Haridas S."/>
            <person name="Labutti K."/>
            <person name="Lindquist E."/>
            <person name="Lipzen A."/>
            <person name="Khouja H.-R."/>
            <person name="Murat C."/>
            <person name="Ohm R."/>
            <person name="Olson A."/>
            <person name="Spatafora J."/>
            <person name="Veneault-Fourrey C."/>
            <person name="Henrissat B."/>
            <person name="Grigoriev I."/>
            <person name="Martin F."/>
            <person name="Perotto S."/>
        </authorList>
    </citation>
    <scope>NUCLEOTIDE SEQUENCE [LARGE SCALE GENOMIC DNA]</scope>
    <source>
        <strain evidence="2 3">E</strain>
    </source>
</reference>
<gene>
    <name evidence="2" type="ORF">K444DRAFT_258297</name>
</gene>
<dbReference type="RefSeq" id="XP_024729206.1">
    <property type="nucleotide sequence ID" value="XM_024871379.1"/>
</dbReference>
<proteinExistence type="predicted"/>
<evidence type="ECO:0000259" key="1">
    <source>
        <dbReference type="PROSITE" id="PS50097"/>
    </source>
</evidence>
<dbReference type="InterPro" id="IPR000210">
    <property type="entry name" value="BTB/POZ_dom"/>
</dbReference>
<organism evidence="2 3">
    <name type="scientific">Hyaloscypha bicolor E</name>
    <dbReference type="NCBI Taxonomy" id="1095630"/>
    <lineage>
        <taxon>Eukaryota</taxon>
        <taxon>Fungi</taxon>
        <taxon>Dikarya</taxon>
        <taxon>Ascomycota</taxon>
        <taxon>Pezizomycotina</taxon>
        <taxon>Leotiomycetes</taxon>
        <taxon>Helotiales</taxon>
        <taxon>Hyaloscyphaceae</taxon>
        <taxon>Hyaloscypha</taxon>
        <taxon>Hyaloscypha bicolor</taxon>
    </lineage>
</organism>
<dbReference type="Gene3D" id="3.30.710.10">
    <property type="entry name" value="Potassium Channel Kv1.1, Chain A"/>
    <property type="match status" value="1"/>
</dbReference>
<dbReference type="CDD" id="cd18186">
    <property type="entry name" value="BTB_POZ_ZBTB_KLHL-like"/>
    <property type="match status" value="1"/>
</dbReference>
<dbReference type="EMBL" id="KZ613912">
    <property type="protein sequence ID" value="PMD52302.1"/>
    <property type="molecule type" value="Genomic_DNA"/>
</dbReference>
<dbReference type="SUPFAM" id="SSF54695">
    <property type="entry name" value="POZ domain"/>
    <property type="match status" value="1"/>
</dbReference>
<keyword evidence="3" id="KW-1185">Reference proteome</keyword>
<dbReference type="AlphaFoldDB" id="A0A2J6SNF7"/>
<dbReference type="SMART" id="SM00225">
    <property type="entry name" value="BTB"/>
    <property type="match status" value="1"/>
</dbReference>
<dbReference type="OrthoDB" id="194443at2759"/>
<sequence length="244" mass="27301">KSLKITDASSVDFVKTYLPHYSGPQVKVQIGSPDHEYTLSKAILCQHYRYFANMFDGGFKEGKEDIAKLDELEGTVSVRSFELLIQWIYTGRVIVETTILAEEIEAIVEFARLADFCQVEGVEKLVAERIKALIGTKADLDWIQSPDNTKYITSRAILWASFLPGDHAVRNILAAASVEGYLRSNEHKFDKETRSIHNFAADLLKEVKLTLGTLTGDRNVGFYVEDPISGGSFSLGPTYGNLKW</sequence>
<dbReference type="Pfam" id="PF00651">
    <property type="entry name" value="BTB"/>
    <property type="match status" value="1"/>
</dbReference>
<dbReference type="GeneID" id="36579461"/>
<protein>
    <recommendedName>
        <fullName evidence="1">BTB domain-containing protein</fullName>
    </recommendedName>
</protein>
<dbReference type="InterPro" id="IPR011333">
    <property type="entry name" value="SKP1/BTB/POZ_sf"/>
</dbReference>
<feature type="non-terminal residue" evidence="2">
    <location>
        <position position="1"/>
    </location>
</feature>
<evidence type="ECO:0000313" key="2">
    <source>
        <dbReference type="EMBL" id="PMD52302.1"/>
    </source>
</evidence>
<dbReference type="InParanoid" id="A0A2J6SNF7"/>
<name>A0A2J6SNF7_9HELO</name>
<evidence type="ECO:0000313" key="3">
    <source>
        <dbReference type="Proteomes" id="UP000235371"/>
    </source>
</evidence>